<keyword evidence="4" id="KW-1185">Reference proteome</keyword>
<proteinExistence type="predicted"/>
<organism evidence="4 5">
    <name type="scientific">Heterorhabditis bacteriophora</name>
    <name type="common">Entomopathogenic nematode worm</name>
    <dbReference type="NCBI Taxonomy" id="37862"/>
    <lineage>
        <taxon>Eukaryota</taxon>
        <taxon>Metazoa</taxon>
        <taxon>Ecdysozoa</taxon>
        <taxon>Nematoda</taxon>
        <taxon>Chromadorea</taxon>
        <taxon>Rhabditida</taxon>
        <taxon>Rhabditina</taxon>
        <taxon>Rhabditomorpha</taxon>
        <taxon>Strongyloidea</taxon>
        <taxon>Heterorhabditidae</taxon>
        <taxon>Heterorhabditis</taxon>
    </lineage>
</organism>
<evidence type="ECO:0000259" key="3">
    <source>
        <dbReference type="Pfam" id="PF23263"/>
    </source>
</evidence>
<reference evidence="5" key="1">
    <citation type="submission" date="2016-11" db="UniProtKB">
        <authorList>
            <consortium name="WormBaseParasite"/>
        </authorList>
    </citation>
    <scope>IDENTIFICATION</scope>
</reference>
<comment type="subcellular location">
    <subcellularLocation>
        <location evidence="1">Membrane</location>
    </subcellularLocation>
</comment>
<evidence type="ECO:0000256" key="1">
    <source>
        <dbReference type="ARBA" id="ARBA00004370"/>
    </source>
</evidence>
<evidence type="ECO:0000313" key="5">
    <source>
        <dbReference type="WBParaSite" id="Hba_10803"/>
    </source>
</evidence>
<evidence type="ECO:0000256" key="2">
    <source>
        <dbReference type="ARBA" id="ARBA00023136"/>
    </source>
</evidence>
<dbReference type="InterPro" id="IPR056619">
    <property type="entry name" value="C8-3_MUC4"/>
</dbReference>
<dbReference type="WBParaSite" id="Hba_10803">
    <property type="protein sequence ID" value="Hba_10803"/>
    <property type="gene ID" value="Hba_10803"/>
</dbReference>
<name>A0A1I7X045_HETBA</name>
<dbReference type="Proteomes" id="UP000095283">
    <property type="component" value="Unplaced"/>
</dbReference>
<evidence type="ECO:0000313" key="4">
    <source>
        <dbReference type="Proteomes" id="UP000095283"/>
    </source>
</evidence>
<sequence>MSNYDAIGRVDGKNERIGSVLFNEQFKPIYNPLLFASTDYHPIFWPQHLDLNASRIFTMEQVMRQLTHLRERKREQVNRTNELKYLTKVTSACQGTPQCEYDYILTGRREIGLTTLRNQKNFFALQKTGSKQCM</sequence>
<dbReference type="Pfam" id="PF23263">
    <property type="entry name" value="C8-3_MUC4"/>
    <property type="match status" value="1"/>
</dbReference>
<dbReference type="GO" id="GO:0016020">
    <property type="term" value="C:membrane"/>
    <property type="evidence" value="ECO:0007669"/>
    <property type="project" value="UniProtKB-SubCell"/>
</dbReference>
<accession>A0A1I7X045</accession>
<keyword evidence="2" id="KW-0472">Membrane</keyword>
<feature type="domain" description="Mucin-4-like C8-3" evidence="3">
    <location>
        <begin position="87"/>
        <end position="124"/>
    </location>
</feature>
<dbReference type="AlphaFoldDB" id="A0A1I7X045"/>
<protein>
    <recommendedName>
        <fullName evidence="3">Mucin-4-like C8-3 domain-containing protein</fullName>
    </recommendedName>
</protein>